<dbReference type="PROSITE" id="PS01321">
    <property type="entry name" value="RUVC"/>
    <property type="match status" value="1"/>
</dbReference>
<comment type="subcellular location">
    <subcellularLocation>
        <location evidence="13">Cytoplasm</location>
    </subcellularLocation>
</comment>
<dbReference type="Gene3D" id="3.30.420.10">
    <property type="entry name" value="Ribonuclease H-like superfamily/Ribonuclease H"/>
    <property type="match status" value="1"/>
</dbReference>
<feature type="active site" evidence="13">
    <location>
        <position position="149"/>
    </location>
</feature>
<dbReference type="RefSeq" id="WP_092561537.1">
    <property type="nucleotide sequence ID" value="NZ_FNQV01000002.1"/>
</dbReference>
<accession>A0A1H3WGT7</accession>
<dbReference type="EMBL" id="FNQV01000002">
    <property type="protein sequence ID" value="SDZ86357.1"/>
    <property type="molecule type" value="Genomic_DNA"/>
</dbReference>
<organism evidence="16 17">
    <name type="scientific">Bowdeniella nasicola</name>
    <dbReference type="NCBI Taxonomy" id="208480"/>
    <lineage>
        <taxon>Bacteria</taxon>
        <taxon>Bacillati</taxon>
        <taxon>Actinomycetota</taxon>
        <taxon>Actinomycetes</taxon>
        <taxon>Actinomycetales</taxon>
        <taxon>Actinomycetaceae</taxon>
        <taxon>Bowdeniella</taxon>
    </lineage>
</organism>
<evidence type="ECO:0000256" key="6">
    <source>
        <dbReference type="ARBA" id="ARBA00022763"/>
    </source>
</evidence>
<feature type="binding site" evidence="13">
    <location>
        <position position="7"/>
    </location>
    <ligand>
        <name>Mg(2+)</name>
        <dbReference type="ChEBI" id="CHEBI:18420"/>
        <label>1</label>
    </ligand>
</feature>
<dbReference type="InterPro" id="IPR002176">
    <property type="entry name" value="X-over_junc_endoDNase_RuvC"/>
</dbReference>
<evidence type="ECO:0000256" key="7">
    <source>
        <dbReference type="ARBA" id="ARBA00022801"/>
    </source>
</evidence>
<keyword evidence="17" id="KW-1185">Reference proteome</keyword>
<evidence type="ECO:0000256" key="13">
    <source>
        <dbReference type="HAMAP-Rule" id="MF_00034"/>
    </source>
</evidence>
<keyword evidence="3 13" id="KW-0540">Nuclease</keyword>
<evidence type="ECO:0000256" key="1">
    <source>
        <dbReference type="ARBA" id="ARBA00009518"/>
    </source>
</evidence>
<feature type="region of interest" description="Disordered" evidence="15">
    <location>
        <begin position="179"/>
        <end position="206"/>
    </location>
</feature>
<dbReference type="GO" id="GO:0006281">
    <property type="term" value="P:DNA repair"/>
    <property type="evidence" value="ECO:0007669"/>
    <property type="project" value="UniProtKB-UniRule"/>
</dbReference>
<comment type="similarity">
    <text evidence="1 13">Belongs to the RuvC family.</text>
</comment>
<dbReference type="InterPro" id="IPR012337">
    <property type="entry name" value="RNaseH-like_sf"/>
</dbReference>
<dbReference type="InterPro" id="IPR036397">
    <property type="entry name" value="RNaseH_sf"/>
</dbReference>
<keyword evidence="9 13" id="KW-0238">DNA-binding</keyword>
<dbReference type="GO" id="GO:0005737">
    <property type="term" value="C:cytoplasm"/>
    <property type="evidence" value="ECO:0007669"/>
    <property type="project" value="UniProtKB-SubCell"/>
</dbReference>
<keyword evidence="2 13" id="KW-0963">Cytoplasm</keyword>
<evidence type="ECO:0000256" key="11">
    <source>
        <dbReference type="ARBA" id="ARBA00023204"/>
    </source>
</evidence>
<dbReference type="HAMAP" id="MF_00034">
    <property type="entry name" value="RuvC"/>
    <property type="match status" value="1"/>
</dbReference>
<feature type="compositionally biased region" description="Basic residues" evidence="15">
    <location>
        <begin position="190"/>
        <end position="206"/>
    </location>
</feature>
<dbReference type="GO" id="GO:0000287">
    <property type="term" value="F:magnesium ion binding"/>
    <property type="evidence" value="ECO:0007669"/>
    <property type="project" value="UniProtKB-UniRule"/>
</dbReference>
<evidence type="ECO:0000256" key="3">
    <source>
        <dbReference type="ARBA" id="ARBA00022722"/>
    </source>
</evidence>
<protein>
    <recommendedName>
        <fullName evidence="13 14">Crossover junction endodeoxyribonuclease RuvC</fullName>
        <ecNumber evidence="13 14">3.1.21.10</ecNumber>
    </recommendedName>
    <alternativeName>
        <fullName evidence="13">Holliday junction nuclease RuvC</fullName>
    </alternativeName>
    <alternativeName>
        <fullName evidence="13">Holliday junction resolvase RuvC</fullName>
    </alternativeName>
</protein>
<dbReference type="NCBIfam" id="TIGR00228">
    <property type="entry name" value="ruvC"/>
    <property type="match status" value="1"/>
</dbReference>
<dbReference type="OrthoDB" id="9805499at2"/>
<evidence type="ECO:0000256" key="9">
    <source>
        <dbReference type="ARBA" id="ARBA00023125"/>
    </source>
</evidence>
<dbReference type="GO" id="GO:0003677">
    <property type="term" value="F:DNA binding"/>
    <property type="evidence" value="ECO:0007669"/>
    <property type="project" value="UniProtKB-KW"/>
</dbReference>
<proteinExistence type="inferred from homology"/>
<sequence length="206" mass="21862">MRVMGIDPGLTRCGIAVVSGPSAPIPGSIGSAKPGFIAADVLRTHPNKDLEFRLAEINTQLNRWVETYRPEVLVVERVFAQHNVSTVMATAQVAGLAMVAAASRGVPVAQHTPSEVKAAVTGYGDAPKEQIQHMVKRILGLAELPQPADAADALALAICHVWRQGSAVATDTAQQTSAQQRWAAAERAARRTGYRSGRGRLGKKPS</sequence>
<evidence type="ECO:0000256" key="5">
    <source>
        <dbReference type="ARBA" id="ARBA00022759"/>
    </source>
</evidence>
<feature type="binding site" evidence="13">
    <location>
        <position position="149"/>
    </location>
    <ligand>
        <name>Mg(2+)</name>
        <dbReference type="ChEBI" id="CHEBI:18420"/>
        <label>1</label>
    </ligand>
</feature>
<dbReference type="SUPFAM" id="SSF53098">
    <property type="entry name" value="Ribonuclease H-like"/>
    <property type="match status" value="1"/>
</dbReference>
<evidence type="ECO:0000256" key="14">
    <source>
        <dbReference type="NCBIfam" id="TIGR00228"/>
    </source>
</evidence>
<dbReference type="PANTHER" id="PTHR30194:SF3">
    <property type="entry name" value="CROSSOVER JUNCTION ENDODEOXYRIBONUCLEASE RUVC"/>
    <property type="match status" value="1"/>
</dbReference>
<evidence type="ECO:0000256" key="2">
    <source>
        <dbReference type="ARBA" id="ARBA00022490"/>
    </source>
</evidence>
<dbReference type="GO" id="GO:0048476">
    <property type="term" value="C:Holliday junction resolvase complex"/>
    <property type="evidence" value="ECO:0007669"/>
    <property type="project" value="UniProtKB-UniRule"/>
</dbReference>
<comment type="cofactor">
    <cofactor evidence="13">
        <name>Mg(2+)</name>
        <dbReference type="ChEBI" id="CHEBI:18420"/>
    </cofactor>
    <text evidence="13">Binds 2 Mg(2+) ion per subunit.</text>
</comment>
<dbReference type="InterPro" id="IPR020563">
    <property type="entry name" value="X-over_junc_endoDNase_Mg_BS"/>
</dbReference>
<evidence type="ECO:0000256" key="8">
    <source>
        <dbReference type="ARBA" id="ARBA00022842"/>
    </source>
</evidence>
<comment type="function">
    <text evidence="13">The RuvA-RuvB-RuvC complex processes Holliday junction (HJ) DNA during genetic recombination and DNA repair. Endonuclease that resolves HJ intermediates. Cleaves cruciform DNA by making single-stranded nicks across the HJ at symmetrical positions within the homologous arms, yielding a 5'-phosphate and a 3'-hydroxyl group; requires a central core of homology in the junction. The consensus cleavage sequence is 5'-(A/T)TT(C/G)-3'. Cleavage occurs on the 3'-side of the TT dinucleotide at the point of strand exchange. HJ branch migration catalyzed by RuvA-RuvB allows RuvC to scan DNA until it finds its consensus sequence, where it cleaves and resolves the cruciform DNA.</text>
</comment>
<feature type="active site" evidence="13">
    <location>
        <position position="7"/>
    </location>
</feature>
<dbReference type="AlphaFoldDB" id="A0A1H3WGT7"/>
<dbReference type="PRINTS" id="PR00696">
    <property type="entry name" value="RSOLVASERUVC"/>
</dbReference>
<name>A0A1H3WGT7_9ACTO</name>
<dbReference type="PANTHER" id="PTHR30194">
    <property type="entry name" value="CROSSOVER JUNCTION ENDODEOXYRIBONUCLEASE RUVC"/>
    <property type="match status" value="1"/>
</dbReference>
<feature type="binding site" evidence="13">
    <location>
        <position position="76"/>
    </location>
    <ligand>
        <name>Mg(2+)</name>
        <dbReference type="ChEBI" id="CHEBI:18420"/>
        <label>2</label>
    </ligand>
</feature>
<evidence type="ECO:0000313" key="17">
    <source>
        <dbReference type="Proteomes" id="UP000199288"/>
    </source>
</evidence>
<evidence type="ECO:0000256" key="15">
    <source>
        <dbReference type="SAM" id="MobiDB-lite"/>
    </source>
</evidence>
<dbReference type="GO" id="GO:0006310">
    <property type="term" value="P:DNA recombination"/>
    <property type="evidence" value="ECO:0007669"/>
    <property type="project" value="UniProtKB-UniRule"/>
</dbReference>
<dbReference type="Proteomes" id="UP000199288">
    <property type="component" value="Unassembled WGS sequence"/>
</dbReference>
<comment type="catalytic activity">
    <reaction evidence="12 13">
        <text>Endonucleolytic cleavage at a junction such as a reciprocal single-stranded crossover between two homologous DNA duplexes (Holliday junction).</text>
        <dbReference type="EC" id="3.1.21.10"/>
    </reaction>
</comment>
<dbReference type="GO" id="GO:0008821">
    <property type="term" value="F:crossover junction DNA endonuclease activity"/>
    <property type="evidence" value="ECO:0007669"/>
    <property type="project" value="UniProtKB-UniRule"/>
</dbReference>
<keyword evidence="7 13" id="KW-0378">Hydrolase</keyword>
<comment type="subunit">
    <text evidence="13">Homodimer which binds Holliday junction (HJ) DNA. The HJ becomes 2-fold symmetrical on binding to RuvC with unstacked arms; it has a different conformation from HJ DNA in complex with RuvA. In the full resolvosome a probable DNA-RuvA(4)-RuvB(12)-RuvC(2) complex forms which resolves the HJ.</text>
</comment>
<feature type="active site" evidence="13">
    <location>
        <position position="76"/>
    </location>
</feature>
<gene>
    <name evidence="13" type="primary">ruvC</name>
    <name evidence="16" type="ORF">SAMN02910418_00442</name>
</gene>
<reference evidence="17" key="1">
    <citation type="submission" date="2016-10" db="EMBL/GenBank/DDBJ databases">
        <authorList>
            <person name="Varghese N."/>
            <person name="Submissions S."/>
        </authorList>
    </citation>
    <scope>NUCLEOTIDE SEQUENCE [LARGE SCALE GENOMIC DNA]</scope>
    <source>
        <strain evidence="17">KPR-1</strain>
    </source>
</reference>
<dbReference type="EC" id="3.1.21.10" evidence="13 14"/>
<dbReference type="FunFam" id="3.30.420.10:FF:000002">
    <property type="entry name" value="Crossover junction endodeoxyribonuclease RuvC"/>
    <property type="match status" value="1"/>
</dbReference>
<keyword evidence="11 13" id="KW-0234">DNA repair</keyword>
<evidence type="ECO:0000256" key="12">
    <source>
        <dbReference type="ARBA" id="ARBA00029354"/>
    </source>
</evidence>
<evidence type="ECO:0000256" key="10">
    <source>
        <dbReference type="ARBA" id="ARBA00023172"/>
    </source>
</evidence>
<dbReference type="CDD" id="cd16962">
    <property type="entry name" value="RuvC"/>
    <property type="match status" value="1"/>
</dbReference>
<keyword evidence="8 13" id="KW-0460">Magnesium</keyword>
<evidence type="ECO:0000313" key="16">
    <source>
        <dbReference type="EMBL" id="SDZ86357.1"/>
    </source>
</evidence>
<dbReference type="Pfam" id="PF02075">
    <property type="entry name" value="RuvC"/>
    <property type="match status" value="1"/>
</dbReference>
<keyword evidence="5 13" id="KW-0255">Endonuclease</keyword>
<evidence type="ECO:0000256" key="4">
    <source>
        <dbReference type="ARBA" id="ARBA00022723"/>
    </source>
</evidence>
<keyword evidence="10 13" id="KW-0233">DNA recombination</keyword>
<keyword evidence="6 13" id="KW-0227">DNA damage</keyword>
<keyword evidence="4 13" id="KW-0479">Metal-binding</keyword>